<evidence type="ECO:0000313" key="6">
    <source>
        <dbReference type="Proteomes" id="UP001551675"/>
    </source>
</evidence>
<gene>
    <name evidence="5" type="ORF">AB0I59_02130</name>
</gene>
<evidence type="ECO:0000256" key="1">
    <source>
        <dbReference type="ARBA" id="ARBA00010523"/>
    </source>
</evidence>
<evidence type="ECO:0000259" key="4">
    <source>
        <dbReference type="PROSITE" id="PS51464"/>
    </source>
</evidence>
<comment type="caution">
    <text evidence="5">The sequence shown here is derived from an EMBL/GenBank/DDBJ whole genome shotgun (WGS) entry which is preliminary data.</text>
</comment>
<comment type="similarity">
    <text evidence="1">Belongs to the PGI/PMI family.</text>
</comment>
<keyword evidence="6" id="KW-1185">Reference proteome</keyword>
<dbReference type="CDD" id="cd05637">
    <property type="entry name" value="SIS_PGI_PMI_2"/>
    <property type="match status" value="1"/>
</dbReference>
<name>A0ABV3G7T0_MICGL</name>
<evidence type="ECO:0000256" key="3">
    <source>
        <dbReference type="SAM" id="MobiDB-lite"/>
    </source>
</evidence>
<dbReference type="Pfam" id="PF10432">
    <property type="entry name" value="bact-PGI_C"/>
    <property type="match status" value="1"/>
</dbReference>
<dbReference type="EMBL" id="JBFALK010000001">
    <property type="protein sequence ID" value="MEV0967407.1"/>
    <property type="molecule type" value="Genomic_DNA"/>
</dbReference>
<proteinExistence type="inferred from homology"/>
<keyword evidence="2" id="KW-0413">Isomerase</keyword>
<accession>A0ABV3G7T0</accession>
<evidence type="ECO:0000256" key="2">
    <source>
        <dbReference type="ARBA" id="ARBA00023235"/>
    </source>
</evidence>
<dbReference type="Gene3D" id="3.40.50.10490">
    <property type="entry name" value="Glucose-6-phosphate isomerase like protein, domain 1"/>
    <property type="match status" value="2"/>
</dbReference>
<dbReference type="Proteomes" id="UP001551675">
    <property type="component" value="Unassembled WGS sequence"/>
</dbReference>
<dbReference type="InterPro" id="IPR001347">
    <property type="entry name" value="SIS_dom"/>
</dbReference>
<dbReference type="PROSITE" id="PS51464">
    <property type="entry name" value="SIS"/>
    <property type="match status" value="1"/>
</dbReference>
<reference evidence="5 6" key="1">
    <citation type="submission" date="2024-06" db="EMBL/GenBank/DDBJ databases">
        <title>The Natural Products Discovery Center: Release of the First 8490 Sequenced Strains for Exploring Actinobacteria Biosynthetic Diversity.</title>
        <authorList>
            <person name="Kalkreuter E."/>
            <person name="Kautsar S.A."/>
            <person name="Yang D."/>
            <person name="Bader C.D."/>
            <person name="Teijaro C.N."/>
            <person name="Fluegel L."/>
            <person name="Davis C.M."/>
            <person name="Simpson J.R."/>
            <person name="Lauterbach L."/>
            <person name="Steele A.D."/>
            <person name="Gui C."/>
            <person name="Meng S."/>
            <person name="Li G."/>
            <person name="Viehrig K."/>
            <person name="Ye F."/>
            <person name="Su P."/>
            <person name="Kiefer A.F."/>
            <person name="Nichols A."/>
            <person name="Cepeda A.J."/>
            <person name="Yan W."/>
            <person name="Fan B."/>
            <person name="Jiang Y."/>
            <person name="Adhikari A."/>
            <person name="Zheng C.-J."/>
            <person name="Schuster L."/>
            <person name="Cowan T.M."/>
            <person name="Smanski M.J."/>
            <person name="Chevrette M.G."/>
            <person name="De Carvalho L.P.S."/>
            <person name="Shen B."/>
        </authorList>
    </citation>
    <scope>NUCLEOTIDE SEQUENCE [LARGE SCALE GENOMIC DNA]</scope>
    <source>
        <strain evidence="5 6">NPDC050100</strain>
    </source>
</reference>
<dbReference type="InterPro" id="IPR046348">
    <property type="entry name" value="SIS_dom_sf"/>
</dbReference>
<feature type="compositionally biased region" description="Basic and acidic residues" evidence="3">
    <location>
        <begin position="13"/>
        <end position="25"/>
    </location>
</feature>
<sequence length="385" mass="39875">MSRSGGAPVLRFDPSRLDDQTRLSDGDPSGMLRTVASSAAQVRTAYRAAVEAGAARVAEQGRPRAVVVAGVGAAGIAGEVLDAVCGPGTPVPVVTVRGYRLPGWVGAADLVMVVSFTGRGDEALSVGAEAARRGCTLLAVGAPDTPLSELAARAGAPFVPISTVAGQPRATMWGLAVPLLVAAAALGLSDVGEPVFEAAAARLEDIAHRCRPTSDSFINPGKTLATELADGIPMIWGSSPIAAVAAHRMAEQLAEHAGYPALWGELPEAAHNQAGVFDGPLATRDIFQDVGDDESSGPRARMRLFVLRDTDEHPRVAERRQASVRLAQDRGVPASEIAAEGDHPFERLATLICLGDFAGVYLALGHGLDPAPMSAITELRARISQ</sequence>
<evidence type="ECO:0000313" key="5">
    <source>
        <dbReference type="EMBL" id="MEV0967407.1"/>
    </source>
</evidence>
<organism evidence="5 6">
    <name type="scientific">Microtetraspora glauca</name>
    <dbReference type="NCBI Taxonomy" id="1996"/>
    <lineage>
        <taxon>Bacteria</taxon>
        <taxon>Bacillati</taxon>
        <taxon>Actinomycetota</taxon>
        <taxon>Actinomycetes</taxon>
        <taxon>Streptosporangiales</taxon>
        <taxon>Streptosporangiaceae</taxon>
        <taxon>Microtetraspora</taxon>
    </lineage>
</organism>
<protein>
    <submittedName>
        <fullName evidence="5">SIS domain-containing protein</fullName>
    </submittedName>
</protein>
<dbReference type="InterPro" id="IPR019490">
    <property type="entry name" value="Glu6P/Mann6P_isomerase_C"/>
</dbReference>
<dbReference type="SUPFAM" id="SSF53697">
    <property type="entry name" value="SIS domain"/>
    <property type="match status" value="1"/>
</dbReference>
<dbReference type="RefSeq" id="WP_358129150.1">
    <property type="nucleotide sequence ID" value="NZ_JBFALK010000001.1"/>
</dbReference>
<feature type="domain" description="SIS" evidence="4">
    <location>
        <begin position="54"/>
        <end position="194"/>
    </location>
</feature>
<feature type="region of interest" description="Disordered" evidence="3">
    <location>
        <begin position="1"/>
        <end position="31"/>
    </location>
</feature>